<proteinExistence type="predicted"/>
<dbReference type="GO" id="GO:0034511">
    <property type="term" value="F:U3 snoRNA binding"/>
    <property type="evidence" value="ECO:0007669"/>
    <property type="project" value="InterPro"/>
</dbReference>
<dbReference type="InterPro" id="IPR006342">
    <property type="entry name" value="FkbM_mtfrase"/>
</dbReference>
<evidence type="ECO:0000313" key="5">
    <source>
        <dbReference type="Proteomes" id="UP000626109"/>
    </source>
</evidence>
<dbReference type="Proteomes" id="UP000626109">
    <property type="component" value="Unassembled WGS sequence"/>
</dbReference>
<feature type="region of interest" description="Disordered" evidence="1">
    <location>
        <begin position="1"/>
        <end position="35"/>
    </location>
</feature>
<feature type="compositionally biased region" description="Basic residues" evidence="1">
    <location>
        <begin position="227"/>
        <end position="237"/>
    </location>
</feature>
<dbReference type="InterPro" id="IPR053939">
    <property type="entry name" value="UTP25_C"/>
</dbReference>
<dbReference type="GO" id="GO:0032040">
    <property type="term" value="C:small-subunit processome"/>
    <property type="evidence" value="ECO:0007669"/>
    <property type="project" value="TreeGrafter"/>
</dbReference>
<dbReference type="GO" id="GO:0000462">
    <property type="term" value="P:maturation of SSU-rRNA from tricistronic rRNA transcript (SSU-rRNA, 5.8S rRNA, LSU-rRNA)"/>
    <property type="evidence" value="ECO:0007669"/>
    <property type="project" value="TreeGrafter"/>
</dbReference>
<organism evidence="4 5">
    <name type="scientific">Polarella glacialis</name>
    <name type="common">Dinoflagellate</name>
    <dbReference type="NCBI Taxonomy" id="89957"/>
    <lineage>
        <taxon>Eukaryota</taxon>
        <taxon>Sar</taxon>
        <taxon>Alveolata</taxon>
        <taxon>Dinophyceae</taxon>
        <taxon>Suessiales</taxon>
        <taxon>Suessiaceae</taxon>
        <taxon>Polarella</taxon>
    </lineage>
</organism>
<dbReference type="Pfam" id="PF06862">
    <property type="entry name" value="Utp25_C"/>
    <property type="match status" value="1"/>
</dbReference>
<dbReference type="PANTHER" id="PTHR12933">
    <property type="entry name" value="ORF PROTEIN-RELATED"/>
    <property type="match status" value="1"/>
</dbReference>
<feature type="domain" description="UTP25 C-terminal" evidence="3">
    <location>
        <begin position="302"/>
        <end position="468"/>
    </location>
</feature>
<dbReference type="PANTHER" id="PTHR12933:SF0">
    <property type="entry name" value="U3 SMALL NUCLEOLAR RNA-ASSOCIATED PROTEIN 25 HOMOLOG"/>
    <property type="match status" value="1"/>
</dbReference>
<dbReference type="InterPro" id="IPR010678">
    <property type="entry name" value="UTP25"/>
</dbReference>
<dbReference type="GO" id="GO:0019843">
    <property type="term" value="F:rRNA binding"/>
    <property type="evidence" value="ECO:0007669"/>
    <property type="project" value="TreeGrafter"/>
</dbReference>
<accession>A0A813K416</accession>
<dbReference type="EMBL" id="CAJNNW010028022">
    <property type="protein sequence ID" value="CAE8694292.1"/>
    <property type="molecule type" value="Genomic_DNA"/>
</dbReference>
<comment type="caution">
    <text evidence="4">The sequence shown here is derived from an EMBL/GenBank/DDBJ whole genome shotgun (WGS) entry which is preliminary data.</text>
</comment>
<feature type="non-terminal residue" evidence="4">
    <location>
        <position position="473"/>
    </location>
</feature>
<evidence type="ECO:0000256" key="1">
    <source>
        <dbReference type="SAM" id="MobiDB-lite"/>
    </source>
</evidence>
<feature type="compositionally biased region" description="Polar residues" evidence="1">
    <location>
        <begin position="57"/>
        <end position="67"/>
    </location>
</feature>
<name>A0A813K416_POLGL</name>
<dbReference type="AlphaFoldDB" id="A0A813K416"/>
<protein>
    <recommendedName>
        <fullName evidence="6">Methyltransferase FkbM domain-containing protein</fullName>
    </recommendedName>
</protein>
<reference evidence="4" key="1">
    <citation type="submission" date="2021-02" db="EMBL/GenBank/DDBJ databases">
        <authorList>
            <person name="Dougan E. K."/>
            <person name="Rhodes N."/>
            <person name="Thang M."/>
            <person name="Chan C."/>
        </authorList>
    </citation>
    <scope>NUCLEOTIDE SEQUENCE</scope>
</reference>
<feature type="domain" description="Methyltransferase FkbM" evidence="2">
    <location>
        <begin position="108"/>
        <end position="150"/>
    </location>
</feature>
<evidence type="ECO:0008006" key="6">
    <source>
        <dbReference type="Google" id="ProtNLM"/>
    </source>
</evidence>
<gene>
    <name evidence="4" type="ORF">PGLA2088_LOCUS28778</name>
</gene>
<evidence type="ECO:0000259" key="3">
    <source>
        <dbReference type="Pfam" id="PF06862"/>
    </source>
</evidence>
<feature type="compositionally biased region" description="Basic and acidic residues" evidence="1">
    <location>
        <begin position="72"/>
        <end position="95"/>
    </location>
</feature>
<evidence type="ECO:0000259" key="2">
    <source>
        <dbReference type="Pfam" id="PF05050"/>
    </source>
</evidence>
<feature type="region of interest" description="Disordered" evidence="1">
    <location>
        <begin position="57"/>
        <end position="108"/>
    </location>
</feature>
<sequence length="473" mass="53577">ANMAVSGHLRKERVHTTGASNRAGTWMPQDGPLDFDASMRSTMPAKMSYKVDLQVPTMQSGSGNQDFSPKLPGHDYRQPRSDPRETTRLRREAKTAEMTATQRGASDESPAQIDLLKVDAEGDEEAVFQGLNEEDWPRIQQVVAEVHDVDGRLGRVVRLLISHGLSWMEVKQQEPSVHDGYLSFVPRSLRLFHVRAARAGAPSLDGVETTAPPLPLEARLETGPCRCGKRHQRKRPCQAKAEAQAGDTQSGKRPCQTREDVRAGDIQNGAEQEVKKHARESFRAVTPEGDALRQATALGISRQFFLHTDCTSIADQSDQLFETFQTRYWKPLGSTLDRLMVVVSTYYNFLRLRRFFREEGTPFCSVFEYSSNQALSHARRQFYHGERRLMLVTERFLWYRRYRLKGADSVLFYGTPETPEIYEEVLGATRVPSQCNSMCLFTKYDGFALERVVGNERAKKMLVSEPGKVFVYS</sequence>
<evidence type="ECO:0000313" key="4">
    <source>
        <dbReference type="EMBL" id="CAE8694292.1"/>
    </source>
</evidence>
<dbReference type="Pfam" id="PF05050">
    <property type="entry name" value="Methyltransf_21"/>
    <property type="match status" value="1"/>
</dbReference>
<feature type="region of interest" description="Disordered" evidence="1">
    <location>
        <begin position="227"/>
        <end position="258"/>
    </location>
</feature>